<evidence type="ECO:0000313" key="8">
    <source>
        <dbReference type="Proteomes" id="UP000655225"/>
    </source>
</evidence>
<evidence type="ECO:0000256" key="4">
    <source>
        <dbReference type="ARBA" id="ARBA00022989"/>
    </source>
</evidence>
<gene>
    <name evidence="7" type="ORF">HHK36_031173</name>
</gene>
<reference evidence="7 8" key="1">
    <citation type="submission" date="2020-04" db="EMBL/GenBank/DDBJ databases">
        <title>Plant Genome Project.</title>
        <authorList>
            <person name="Zhang R.-G."/>
        </authorList>
    </citation>
    <scope>NUCLEOTIDE SEQUENCE [LARGE SCALE GENOMIC DNA]</scope>
    <source>
        <strain evidence="7">YNK0</strain>
        <tissue evidence="7">Leaf</tissue>
    </source>
</reference>
<keyword evidence="4 6" id="KW-1133">Transmembrane helix</keyword>
<comment type="caution">
    <text evidence="7">The sequence shown here is derived from an EMBL/GenBank/DDBJ whole genome shotgun (WGS) entry which is preliminary data.</text>
</comment>
<dbReference type="Pfam" id="PF05055">
    <property type="entry name" value="DUF677"/>
    <property type="match status" value="1"/>
</dbReference>
<dbReference type="PANTHER" id="PTHR31113">
    <property type="entry name" value="UPF0496 PROTEIN 3-RELATED"/>
    <property type="match status" value="1"/>
</dbReference>
<keyword evidence="8" id="KW-1185">Reference proteome</keyword>
<evidence type="ECO:0000256" key="6">
    <source>
        <dbReference type="SAM" id="Phobius"/>
    </source>
</evidence>
<name>A0A835D299_TETSI</name>
<dbReference type="EMBL" id="JABCRI010000024">
    <property type="protein sequence ID" value="KAF8377788.1"/>
    <property type="molecule type" value="Genomic_DNA"/>
</dbReference>
<evidence type="ECO:0000256" key="3">
    <source>
        <dbReference type="ARBA" id="ARBA00022692"/>
    </source>
</evidence>
<evidence type="ECO:0000256" key="2">
    <source>
        <dbReference type="ARBA" id="ARBA00009074"/>
    </source>
</evidence>
<keyword evidence="3 6" id="KW-0812">Transmembrane</keyword>
<organism evidence="7 8">
    <name type="scientific">Tetracentron sinense</name>
    <name type="common">Spur-leaf</name>
    <dbReference type="NCBI Taxonomy" id="13715"/>
    <lineage>
        <taxon>Eukaryota</taxon>
        <taxon>Viridiplantae</taxon>
        <taxon>Streptophyta</taxon>
        <taxon>Embryophyta</taxon>
        <taxon>Tracheophyta</taxon>
        <taxon>Spermatophyta</taxon>
        <taxon>Magnoliopsida</taxon>
        <taxon>Trochodendrales</taxon>
        <taxon>Trochodendraceae</taxon>
        <taxon>Tetracentron</taxon>
    </lineage>
</organism>
<protein>
    <submittedName>
        <fullName evidence="7">Uncharacterized protein</fullName>
    </submittedName>
</protein>
<evidence type="ECO:0000256" key="5">
    <source>
        <dbReference type="ARBA" id="ARBA00023136"/>
    </source>
</evidence>
<accession>A0A835D299</accession>
<dbReference type="GO" id="GO:0016020">
    <property type="term" value="C:membrane"/>
    <property type="evidence" value="ECO:0007669"/>
    <property type="project" value="UniProtKB-SubCell"/>
</dbReference>
<dbReference type="AlphaFoldDB" id="A0A835D299"/>
<dbReference type="Proteomes" id="UP000655225">
    <property type="component" value="Unassembled WGS sequence"/>
</dbReference>
<evidence type="ECO:0000313" key="7">
    <source>
        <dbReference type="EMBL" id="KAF8377788.1"/>
    </source>
</evidence>
<comment type="similarity">
    <text evidence="2">Belongs to the UPF0496 family.</text>
</comment>
<comment type="subcellular location">
    <subcellularLocation>
        <location evidence="1">Membrane</location>
    </subcellularLocation>
</comment>
<dbReference type="PANTHER" id="PTHR31113:SF20">
    <property type="entry name" value="UPF0496 PROTEIN 2-RELATED"/>
    <property type="match status" value="1"/>
</dbReference>
<feature type="transmembrane region" description="Helical" evidence="6">
    <location>
        <begin position="205"/>
        <end position="224"/>
    </location>
</feature>
<dbReference type="OrthoDB" id="776561at2759"/>
<evidence type="ECO:0000256" key="1">
    <source>
        <dbReference type="ARBA" id="ARBA00004370"/>
    </source>
</evidence>
<sequence>MSLLGKIRWPKLKSPLTRTGGSRREHVNNVRNKPNVNEEYMEAFRTKSYTEMWSKVQVFERPSPSYIHLSDYLLEPRQEILVEIIKNSDFHHLLIDYFEASSEASKICGFLLQSIDQTRANYCIIQRVLNLSRRVPNYENYTDDQCQIIFRELASFAKLDNPLSRSSPVQFLLIHDKYGLMLDQFIFTRKKMVKRAKVIDLCKKSAGLSLIIACSAIAIATLVLTVHTGIGIVAAAGIFTCSLAFFKQRMKSARGKLKTRKLSRHIAQLDAAAKGVYILDRDFDMISRLVMRLDDEMEHRKSIARMCVRKKKRQILKEVVREFQTHECCFLEQLGELEKHIYLCFLNINRARSLVIQEMIVARSIKLSRVIP</sequence>
<dbReference type="OMA" id="YCIINET"/>
<feature type="transmembrane region" description="Helical" evidence="6">
    <location>
        <begin position="230"/>
        <end position="246"/>
    </location>
</feature>
<proteinExistence type="inferred from homology"/>
<keyword evidence="5 6" id="KW-0472">Membrane</keyword>
<dbReference type="InterPro" id="IPR007749">
    <property type="entry name" value="DUF677"/>
</dbReference>